<protein>
    <recommendedName>
        <fullName evidence="6">phosphatidate cytidylyltransferase</fullName>
        <ecNumber evidence="6">2.7.7.41</ecNumber>
    </recommendedName>
    <alternativeName>
        <fullName evidence="16">CDP-diacylglycerol synthase</fullName>
    </alternativeName>
    <alternativeName>
        <fullName evidence="17">CDP-diglyceride pyrophosphorylase</fullName>
    </alternativeName>
    <alternativeName>
        <fullName evidence="18">CDP-diglyceride synthase</fullName>
    </alternativeName>
</protein>
<evidence type="ECO:0000256" key="12">
    <source>
        <dbReference type="ARBA" id="ARBA00023098"/>
    </source>
</evidence>
<accession>A0A183TLD7</accession>
<evidence type="ECO:0000256" key="10">
    <source>
        <dbReference type="ARBA" id="ARBA00022695"/>
    </source>
</evidence>
<dbReference type="PANTHER" id="PTHR13773">
    <property type="entry name" value="PHOSPHATIDATE CYTIDYLYLTRANSFERASE"/>
    <property type="match status" value="1"/>
</dbReference>
<proteinExistence type="inferred from homology"/>
<feature type="compositionally biased region" description="Basic and acidic residues" evidence="19">
    <location>
        <begin position="1"/>
        <end position="19"/>
    </location>
</feature>
<name>A0A183TLD7_SCHSO</name>
<organism evidence="23">
    <name type="scientific">Schistocephalus solidus</name>
    <name type="common">Tapeworm</name>
    <dbReference type="NCBI Taxonomy" id="70667"/>
    <lineage>
        <taxon>Eukaryota</taxon>
        <taxon>Metazoa</taxon>
        <taxon>Spiralia</taxon>
        <taxon>Lophotrochozoa</taxon>
        <taxon>Platyhelminthes</taxon>
        <taxon>Cestoda</taxon>
        <taxon>Eucestoda</taxon>
        <taxon>Diphyllobothriidea</taxon>
        <taxon>Diphyllobothriidae</taxon>
        <taxon>Schistocephalus</taxon>
    </lineage>
</organism>
<dbReference type="WBParaSite" id="SSLN_0001794001-mRNA-1">
    <property type="protein sequence ID" value="SSLN_0001794001-mRNA-1"/>
    <property type="gene ID" value="SSLN_0001794001"/>
</dbReference>
<comment type="subcellular location">
    <subcellularLocation>
        <location evidence="2">Membrane</location>
        <topology evidence="2">Multi-pass membrane protein</topology>
    </subcellularLocation>
</comment>
<dbReference type="UniPathway" id="UPA00557">
    <property type="reaction ID" value="UER00614"/>
</dbReference>
<dbReference type="OrthoDB" id="10260889at2759"/>
<dbReference type="STRING" id="70667.A0A183TLD7"/>
<evidence type="ECO:0000256" key="7">
    <source>
        <dbReference type="ARBA" id="ARBA00022516"/>
    </source>
</evidence>
<keyword evidence="11 20" id="KW-1133">Transmembrane helix</keyword>
<evidence type="ECO:0000256" key="17">
    <source>
        <dbReference type="ARBA" id="ARBA00032396"/>
    </source>
</evidence>
<evidence type="ECO:0000256" key="11">
    <source>
        <dbReference type="ARBA" id="ARBA00022989"/>
    </source>
</evidence>
<evidence type="ECO:0000256" key="4">
    <source>
        <dbReference type="ARBA" id="ARBA00005189"/>
    </source>
</evidence>
<evidence type="ECO:0000256" key="15">
    <source>
        <dbReference type="ARBA" id="ARBA00023264"/>
    </source>
</evidence>
<dbReference type="AlphaFoldDB" id="A0A183TLD7"/>
<feature type="transmembrane region" description="Helical" evidence="20">
    <location>
        <begin position="96"/>
        <end position="120"/>
    </location>
</feature>
<evidence type="ECO:0000313" key="23">
    <source>
        <dbReference type="WBParaSite" id="SSLN_0001794001-mRNA-1"/>
    </source>
</evidence>
<feature type="transmembrane region" description="Helical" evidence="20">
    <location>
        <begin position="217"/>
        <end position="234"/>
    </location>
</feature>
<evidence type="ECO:0000256" key="6">
    <source>
        <dbReference type="ARBA" id="ARBA00012487"/>
    </source>
</evidence>
<keyword evidence="12" id="KW-0443">Lipid metabolism</keyword>
<keyword evidence="22" id="KW-1185">Reference proteome</keyword>
<feature type="transmembrane region" description="Helical" evidence="20">
    <location>
        <begin position="187"/>
        <end position="205"/>
    </location>
</feature>
<keyword evidence="9 20" id="KW-0812">Transmembrane</keyword>
<sequence length="283" mass="32388">MEVADETVRQRMARGDHPHSSRTSSSRSPRKREPPLNSKDADSSSNEEPTDTPFPSDLEPEAVRDLSQGASHEPGFLEKSVEGLPPRLSNLILRTLMSIFMISGFSFLVYLGPLALVLFLQMGCFKEIIHIGHVVYRSHDLPWFRTLSWVFLFASNYFLFGESLIARFRILLAKEDFLAPLVVHHRFISFCLYCGCIIAFVLNLVRRHYLKQFTLFGWTHVTLLLIVTSSHLMIQSIFDGLIWYAFTSLLCRHPLPSLSVPVFFSNFYPLDPLPPPEMSSPRR</sequence>
<keyword evidence="10" id="KW-0548">Nucleotidyltransferase</keyword>
<evidence type="ECO:0000256" key="5">
    <source>
        <dbReference type="ARBA" id="ARBA00010185"/>
    </source>
</evidence>
<gene>
    <name evidence="21" type="ORF">SSLN_LOCUS17285</name>
</gene>
<evidence type="ECO:0000256" key="2">
    <source>
        <dbReference type="ARBA" id="ARBA00004141"/>
    </source>
</evidence>
<evidence type="ECO:0000256" key="16">
    <source>
        <dbReference type="ARBA" id="ARBA00029893"/>
    </source>
</evidence>
<dbReference type="GO" id="GO:0005789">
    <property type="term" value="C:endoplasmic reticulum membrane"/>
    <property type="evidence" value="ECO:0007669"/>
    <property type="project" value="TreeGrafter"/>
</dbReference>
<evidence type="ECO:0000313" key="22">
    <source>
        <dbReference type="Proteomes" id="UP000275846"/>
    </source>
</evidence>
<dbReference type="Proteomes" id="UP000275846">
    <property type="component" value="Unassembled WGS sequence"/>
</dbReference>
<feature type="region of interest" description="Disordered" evidence="19">
    <location>
        <begin position="1"/>
        <end position="59"/>
    </location>
</feature>
<evidence type="ECO:0000256" key="8">
    <source>
        <dbReference type="ARBA" id="ARBA00022679"/>
    </source>
</evidence>
<keyword evidence="7" id="KW-0444">Lipid biosynthesis</keyword>
<dbReference type="GO" id="GO:0004605">
    <property type="term" value="F:phosphatidate cytidylyltransferase activity"/>
    <property type="evidence" value="ECO:0007669"/>
    <property type="project" value="UniProtKB-EC"/>
</dbReference>
<reference evidence="21 22" key="2">
    <citation type="submission" date="2018-11" db="EMBL/GenBank/DDBJ databases">
        <authorList>
            <consortium name="Pathogen Informatics"/>
        </authorList>
    </citation>
    <scope>NUCLEOTIDE SEQUENCE [LARGE SCALE GENOMIC DNA]</scope>
    <source>
        <strain evidence="21 22">NST_G2</strain>
    </source>
</reference>
<evidence type="ECO:0000256" key="13">
    <source>
        <dbReference type="ARBA" id="ARBA00023136"/>
    </source>
</evidence>
<dbReference type="PANTHER" id="PTHR13773:SF8">
    <property type="entry name" value="PHOSPHATIDATE CYTIDYLYLTRANSFERASE, PHOTORECEPTOR-SPECIFIC"/>
    <property type="match status" value="1"/>
</dbReference>
<evidence type="ECO:0000256" key="14">
    <source>
        <dbReference type="ARBA" id="ARBA00023209"/>
    </source>
</evidence>
<feature type="transmembrane region" description="Helical" evidence="20">
    <location>
        <begin position="146"/>
        <end position="166"/>
    </location>
</feature>
<comment type="pathway">
    <text evidence="3">Phospholipid metabolism; CDP-diacylglycerol biosynthesis; CDP-diacylglycerol from sn-glycerol 3-phosphate: step 3/3.</text>
</comment>
<comment type="pathway">
    <text evidence="4">Lipid metabolism.</text>
</comment>
<comment type="catalytic activity">
    <reaction evidence="1">
        <text>a 1,2-diacyl-sn-glycero-3-phosphate + CTP + H(+) = a CDP-1,2-diacyl-sn-glycerol + diphosphate</text>
        <dbReference type="Rhea" id="RHEA:16229"/>
        <dbReference type="ChEBI" id="CHEBI:15378"/>
        <dbReference type="ChEBI" id="CHEBI:33019"/>
        <dbReference type="ChEBI" id="CHEBI:37563"/>
        <dbReference type="ChEBI" id="CHEBI:58332"/>
        <dbReference type="ChEBI" id="CHEBI:58608"/>
        <dbReference type="EC" id="2.7.7.41"/>
    </reaction>
</comment>
<keyword evidence="15" id="KW-1208">Phospholipid metabolism</keyword>
<reference evidence="23" key="1">
    <citation type="submission" date="2016-06" db="UniProtKB">
        <authorList>
            <consortium name="WormBaseParasite"/>
        </authorList>
    </citation>
    <scope>IDENTIFICATION</scope>
</reference>
<dbReference type="Pfam" id="PF01148">
    <property type="entry name" value="CTP_transf_1"/>
    <property type="match status" value="1"/>
</dbReference>
<comment type="similarity">
    <text evidence="5">Belongs to the CDS family.</text>
</comment>
<dbReference type="EMBL" id="UYSU01042267">
    <property type="protein sequence ID" value="VDM03671.1"/>
    <property type="molecule type" value="Genomic_DNA"/>
</dbReference>
<feature type="compositionally biased region" description="Basic and acidic residues" evidence="19">
    <location>
        <begin position="31"/>
        <end position="42"/>
    </location>
</feature>
<evidence type="ECO:0000313" key="21">
    <source>
        <dbReference type="EMBL" id="VDM03671.1"/>
    </source>
</evidence>
<dbReference type="GO" id="GO:0016024">
    <property type="term" value="P:CDP-diacylglycerol biosynthetic process"/>
    <property type="evidence" value="ECO:0007669"/>
    <property type="project" value="UniProtKB-UniPathway"/>
</dbReference>
<dbReference type="InterPro" id="IPR016720">
    <property type="entry name" value="PC_Trfase_euk"/>
</dbReference>
<evidence type="ECO:0000256" key="18">
    <source>
        <dbReference type="ARBA" id="ARBA00033406"/>
    </source>
</evidence>
<keyword evidence="13 20" id="KW-0472">Membrane</keyword>
<evidence type="ECO:0000256" key="1">
    <source>
        <dbReference type="ARBA" id="ARBA00001698"/>
    </source>
</evidence>
<keyword evidence="8" id="KW-0808">Transferase</keyword>
<evidence type="ECO:0000256" key="19">
    <source>
        <dbReference type="SAM" id="MobiDB-lite"/>
    </source>
</evidence>
<evidence type="ECO:0000256" key="9">
    <source>
        <dbReference type="ARBA" id="ARBA00022692"/>
    </source>
</evidence>
<keyword evidence="14" id="KW-0594">Phospholipid biosynthesis</keyword>
<evidence type="ECO:0000256" key="3">
    <source>
        <dbReference type="ARBA" id="ARBA00005119"/>
    </source>
</evidence>
<dbReference type="EC" id="2.7.7.41" evidence="6"/>
<evidence type="ECO:0000256" key="20">
    <source>
        <dbReference type="SAM" id="Phobius"/>
    </source>
</evidence>